<evidence type="ECO:0000313" key="2">
    <source>
        <dbReference type="EMBL" id="KAK8939401.1"/>
    </source>
</evidence>
<reference evidence="2 3" key="1">
    <citation type="journal article" date="2022" name="Nat. Plants">
        <title>Genomes of leafy and leafless Platanthera orchids illuminate the evolution of mycoheterotrophy.</title>
        <authorList>
            <person name="Li M.H."/>
            <person name="Liu K.W."/>
            <person name="Li Z."/>
            <person name="Lu H.C."/>
            <person name="Ye Q.L."/>
            <person name="Zhang D."/>
            <person name="Wang J.Y."/>
            <person name="Li Y.F."/>
            <person name="Zhong Z.M."/>
            <person name="Liu X."/>
            <person name="Yu X."/>
            <person name="Liu D.K."/>
            <person name="Tu X.D."/>
            <person name="Liu B."/>
            <person name="Hao Y."/>
            <person name="Liao X.Y."/>
            <person name="Jiang Y.T."/>
            <person name="Sun W.H."/>
            <person name="Chen J."/>
            <person name="Chen Y.Q."/>
            <person name="Ai Y."/>
            <person name="Zhai J.W."/>
            <person name="Wu S.S."/>
            <person name="Zhou Z."/>
            <person name="Hsiao Y.Y."/>
            <person name="Wu W.L."/>
            <person name="Chen Y.Y."/>
            <person name="Lin Y.F."/>
            <person name="Hsu J.L."/>
            <person name="Li C.Y."/>
            <person name="Wang Z.W."/>
            <person name="Zhao X."/>
            <person name="Zhong W.Y."/>
            <person name="Ma X.K."/>
            <person name="Ma L."/>
            <person name="Huang J."/>
            <person name="Chen G.Z."/>
            <person name="Huang M.Z."/>
            <person name="Huang L."/>
            <person name="Peng D.H."/>
            <person name="Luo Y.B."/>
            <person name="Zou S.Q."/>
            <person name="Chen S.P."/>
            <person name="Lan S."/>
            <person name="Tsai W.C."/>
            <person name="Van de Peer Y."/>
            <person name="Liu Z.J."/>
        </authorList>
    </citation>
    <scope>NUCLEOTIDE SEQUENCE [LARGE SCALE GENOMIC DNA]</scope>
    <source>
        <strain evidence="2">Lor288</strain>
    </source>
</reference>
<protein>
    <recommendedName>
        <fullName evidence="4">Acetyl-CoA carboxylase beta subunit</fullName>
    </recommendedName>
</protein>
<evidence type="ECO:0008006" key="4">
    <source>
        <dbReference type="Google" id="ProtNLM"/>
    </source>
</evidence>
<organism evidence="2 3">
    <name type="scientific">Platanthera guangdongensis</name>
    <dbReference type="NCBI Taxonomy" id="2320717"/>
    <lineage>
        <taxon>Eukaryota</taxon>
        <taxon>Viridiplantae</taxon>
        <taxon>Streptophyta</taxon>
        <taxon>Embryophyta</taxon>
        <taxon>Tracheophyta</taxon>
        <taxon>Spermatophyta</taxon>
        <taxon>Magnoliopsida</taxon>
        <taxon>Liliopsida</taxon>
        <taxon>Asparagales</taxon>
        <taxon>Orchidaceae</taxon>
        <taxon>Orchidoideae</taxon>
        <taxon>Orchideae</taxon>
        <taxon>Orchidinae</taxon>
        <taxon>Platanthera</taxon>
    </lineage>
</organism>
<proteinExistence type="predicted"/>
<gene>
    <name evidence="2" type="ORF">KSP40_PGU002208</name>
</gene>
<keyword evidence="1" id="KW-0472">Membrane</keyword>
<comment type="caution">
    <text evidence="2">The sequence shown here is derived from an EMBL/GenBank/DDBJ whole genome shotgun (WGS) entry which is preliminary data.</text>
</comment>
<accession>A0ABR2LEI4</accession>
<keyword evidence="1" id="KW-1133">Transmembrane helix</keyword>
<dbReference type="EMBL" id="JBBWWR010000020">
    <property type="protein sequence ID" value="KAK8939401.1"/>
    <property type="molecule type" value="Genomic_DNA"/>
</dbReference>
<evidence type="ECO:0000313" key="3">
    <source>
        <dbReference type="Proteomes" id="UP001412067"/>
    </source>
</evidence>
<keyword evidence="3" id="KW-1185">Reference proteome</keyword>
<sequence length="186" mass="21690">MEKCWFHLMLSNKKLEHRYVLNKSNDSIDVDALGHTSGSEEPFLKDAEKNIPSWGSYSLSNIHYLNSFFDCRNIWSLISDYTFLVINSKGDSYSIYFDIENQIFDMDNASSFLSELDIFFSFLKNKIIRVAIYTTIILWMKLNIIRIIPFIVSLKLIFILKLKSVLIMTFTAVSKITLLISFVRKV</sequence>
<name>A0ABR2LEI4_9ASPA</name>
<keyword evidence="1" id="KW-0812">Transmembrane</keyword>
<feature type="transmembrane region" description="Helical" evidence="1">
    <location>
        <begin position="164"/>
        <end position="183"/>
    </location>
</feature>
<evidence type="ECO:0000256" key="1">
    <source>
        <dbReference type="SAM" id="Phobius"/>
    </source>
</evidence>
<feature type="transmembrane region" description="Helical" evidence="1">
    <location>
        <begin position="130"/>
        <end position="152"/>
    </location>
</feature>
<dbReference type="Proteomes" id="UP001412067">
    <property type="component" value="Unassembled WGS sequence"/>
</dbReference>